<feature type="chain" id="PRO_5045002046" evidence="2">
    <location>
        <begin position="23"/>
        <end position="630"/>
    </location>
</feature>
<keyword evidence="1 2" id="KW-0732">Signal</keyword>
<dbReference type="Pfam" id="PF02872">
    <property type="entry name" value="5_nucleotid_C"/>
    <property type="match status" value="1"/>
</dbReference>
<accession>A0ABV8LFW4</accession>
<evidence type="ECO:0000313" key="5">
    <source>
        <dbReference type="EMBL" id="MFC4129810.1"/>
    </source>
</evidence>
<dbReference type="InterPro" id="IPR004843">
    <property type="entry name" value="Calcineurin-like_PHP"/>
</dbReference>
<dbReference type="PANTHER" id="PTHR11575">
    <property type="entry name" value="5'-NUCLEOTIDASE-RELATED"/>
    <property type="match status" value="1"/>
</dbReference>
<comment type="similarity">
    <text evidence="2">Belongs to the 5'-nucleotidase family.</text>
</comment>
<dbReference type="PANTHER" id="PTHR11575:SF24">
    <property type="entry name" value="5'-NUCLEOTIDASE"/>
    <property type="match status" value="1"/>
</dbReference>
<evidence type="ECO:0000259" key="4">
    <source>
        <dbReference type="Pfam" id="PF02872"/>
    </source>
</evidence>
<sequence>MSSTRRPSRFALVRLSAVPALALAVVLALPLADAGRTDRAGASGWTPLSPVSVTYDKKVPPGRTAHGNLLSFNDFHGAIDAPTGSGGLINGTPAGGVEFLTTWVKKLRTEAEASGERSLTVAAGDLIGASPLVSAGFHDEPTIELMDNLGLDVASVGNHEFDEGTDELLRMQNGGCHPVDGCLDGDGFAGADFEYLAANAIVKDTGKSLLPSVTVKNFQGVRVGFVGMTLQNTAGIVDPAGISSIEFKNEVETANKQAALLKRAGVQAVVLLIHEGGQQNAPAPLDISGCAAFAGAITPIVAGLDPAFGLVVSGHTHRYYSCALPNSAGTPIAVTSAGSNGQLVTDISFTLDKKTEQFTSVEAHNVIVENGVRNADGSWQIDANGVPVRNEALKDATAKTIADKYRTKIQPIANRVVGKVTADITRTAVASGESPLGDVIADAQLAYTQSAGAQIALMNPGGIRDNLVYSASTGGEAAGEITYGECFIVQPFNNTLVTKTMTGDELRWALEQQFTGFEGQSSTKILQVSSGFTYTYSASAALGGKISNLALNGVAIDPAATFRVTMNGFLDGGGDFTAYNSDGTVKNPSRLNVGTDKIVHPGFDIDALVAYFGAHSQVAPGAADRITRAA</sequence>
<dbReference type="Gene3D" id="3.60.21.10">
    <property type="match status" value="1"/>
</dbReference>
<name>A0ABV8LFW4_9ACTN</name>
<comment type="caution">
    <text evidence="5">The sequence shown here is derived from an EMBL/GenBank/DDBJ whole genome shotgun (WGS) entry which is preliminary data.</text>
</comment>
<dbReference type="RefSeq" id="WP_253760053.1">
    <property type="nucleotide sequence ID" value="NZ_JAMZDZ010000001.1"/>
</dbReference>
<dbReference type="PRINTS" id="PR01607">
    <property type="entry name" value="APYRASEFAMLY"/>
</dbReference>
<feature type="signal peptide" evidence="2">
    <location>
        <begin position="1"/>
        <end position="22"/>
    </location>
</feature>
<reference evidence="6" key="1">
    <citation type="journal article" date="2019" name="Int. J. Syst. Evol. Microbiol.">
        <title>The Global Catalogue of Microorganisms (GCM) 10K type strain sequencing project: providing services to taxonomists for standard genome sequencing and annotation.</title>
        <authorList>
            <consortium name="The Broad Institute Genomics Platform"/>
            <consortium name="The Broad Institute Genome Sequencing Center for Infectious Disease"/>
            <person name="Wu L."/>
            <person name="Ma J."/>
        </authorList>
    </citation>
    <scope>NUCLEOTIDE SEQUENCE [LARGE SCALE GENOMIC DNA]</scope>
    <source>
        <strain evidence="6">CGMCC 4.7289</strain>
    </source>
</reference>
<proteinExistence type="inferred from homology"/>
<dbReference type="Gene3D" id="3.90.780.10">
    <property type="entry name" value="5'-Nucleotidase, C-terminal domain"/>
    <property type="match status" value="1"/>
</dbReference>
<dbReference type="SUPFAM" id="SSF56300">
    <property type="entry name" value="Metallo-dependent phosphatases"/>
    <property type="match status" value="1"/>
</dbReference>
<keyword evidence="6" id="KW-1185">Reference proteome</keyword>
<dbReference type="Pfam" id="PF00149">
    <property type="entry name" value="Metallophos"/>
    <property type="match status" value="1"/>
</dbReference>
<feature type="domain" description="5'-Nucleotidase C-terminal" evidence="4">
    <location>
        <begin position="416"/>
        <end position="577"/>
    </location>
</feature>
<dbReference type="InterPro" id="IPR006311">
    <property type="entry name" value="TAT_signal"/>
</dbReference>
<dbReference type="InterPro" id="IPR008334">
    <property type="entry name" value="5'-Nucleotdase_C"/>
</dbReference>
<dbReference type="InterPro" id="IPR029052">
    <property type="entry name" value="Metallo-depent_PP-like"/>
</dbReference>
<protein>
    <submittedName>
        <fullName evidence="5">Bifunctional metallophosphatase/5'-nucleotidase</fullName>
    </submittedName>
</protein>
<dbReference type="Proteomes" id="UP001595816">
    <property type="component" value="Unassembled WGS sequence"/>
</dbReference>
<evidence type="ECO:0000256" key="1">
    <source>
        <dbReference type="ARBA" id="ARBA00022729"/>
    </source>
</evidence>
<dbReference type="SUPFAM" id="SSF55816">
    <property type="entry name" value="5'-nucleotidase (syn. UDP-sugar hydrolase), C-terminal domain"/>
    <property type="match status" value="1"/>
</dbReference>
<organism evidence="5 6">
    <name type="scientific">Hamadaea flava</name>
    <dbReference type="NCBI Taxonomy" id="1742688"/>
    <lineage>
        <taxon>Bacteria</taxon>
        <taxon>Bacillati</taxon>
        <taxon>Actinomycetota</taxon>
        <taxon>Actinomycetes</taxon>
        <taxon>Micromonosporales</taxon>
        <taxon>Micromonosporaceae</taxon>
        <taxon>Hamadaea</taxon>
    </lineage>
</organism>
<dbReference type="EMBL" id="JBHSAY010000003">
    <property type="protein sequence ID" value="MFC4129810.1"/>
    <property type="molecule type" value="Genomic_DNA"/>
</dbReference>
<evidence type="ECO:0000313" key="6">
    <source>
        <dbReference type="Proteomes" id="UP001595816"/>
    </source>
</evidence>
<feature type="domain" description="Calcineurin-like phosphoesterase" evidence="3">
    <location>
        <begin position="72"/>
        <end position="319"/>
    </location>
</feature>
<evidence type="ECO:0000256" key="2">
    <source>
        <dbReference type="RuleBase" id="RU362119"/>
    </source>
</evidence>
<keyword evidence="2" id="KW-0378">Hydrolase</keyword>
<gene>
    <name evidence="5" type="ORF">ACFOZ4_04255</name>
</gene>
<dbReference type="InterPro" id="IPR006179">
    <property type="entry name" value="5_nucleotidase/apyrase"/>
</dbReference>
<dbReference type="InterPro" id="IPR036907">
    <property type="entry name" value="5'-Nucleotdase_C_sf"/>
</dbReference>
<dbReference type="PROSITE" id="PS51318">
    <property type="entry name" value="TAT"/>
    <property type="match status" value="1"/>
</dbReference>
<keyword evidence="2" id="KW-0547">Nucleotide-binding</keyword>
<evidence type="ECO:0000259" key="3">
    <source>
        <dbReference type="Pfam" id="PF00149"/>
    </source>
</evidence>